<proteinExistence type="predicted"/>
<organism evidence="1 2">
    <name type="scientific">Desulfosporosinus metallidurans</name>
    <dbReference type="NCBI Taxonomy" id="1888891"/>
    <lineage>
        <taxon>Bacteria</taxon>
        <taxon>Bacillati</taxon>
        <taxon>Bacillota</taxon>
        <taxon>Clostridia</taxon>
        <taxon>Eubacteriales</taxon>
        <taxon>Desulfitobacteriaceae</taxon>
        <taxon>Desulfosporosinus</taxon>
    </lineage>
</organism>
<dbReference type="Proteomes" id="UP000186102">
    <property type="component" value="Unassembled WGS sequence"/>
</dbReference>
<evidence type="ECO:0000313" key="2">
    <source>
        <dbReference type="Proteomes" id="UP000186102"/>
    </source>
</evidence>
<reference evidence="1 2" key="1">
    <citation type="submission" date="2016-09" db="EMBL/GenBank/DDBJ databases">
        <title>Complete genome of Desulfosporosinus sp. OL.</title>
        <authorList>
            <person name="Mardanov A."/>
            <person name="Beletsky A."/>
            <person name="Panova A."/>
            <person name="Karnachuk O."/>
            <person name="Ravin N."/>
        </authorList>
    </citation>
    <scope>NUCLEOTIDE SEQUENCE [LARGE SCALE GENOMIC DNA]</scope>
    <source>
        <strain evidence="1 2">OL</strain>
    </source>
</reference>
<protein>
    <submittedName>
        <fullName evidence="1">ABC transporter substrate-binding protein</fullName>
    </submittedName>
</protein>
<dbReference type="STRING" id="1888891.DSOL_4851"/>
<dbReference type="CDD" id="cd06325">
    <property type="entry name" value="PBP1_ABC_unchar_transporter"/>
    <property type="match status" value="1"/>
</dbReference>
<keyword evidence="2" id="KW-1185">Reference proteome</keyword>
<dbReference type="Pfam" id="PF04392">
    <property type="entry name" value="ABC_sub_bind"/>
    <property type="match status" value="1"/>
</dbReference>
<gene>
    <name evidence="1" type="ORF">DSOL_4851</name>
</gene>
<name>A0A1Q8QHD5_9FIRM</name>
<dbReference type="InterPro" id="IPR007487">
    <property type="entry name" value="ABC_transpt-TYRBP-like"/>
</dbReference>
<dbReference type="EMBL" id="MLBF01000070">
    <property type="protein sequence ID" value="OLN26757.1"/>
    <property type="molecule type" value="Genomic_DNA"/>
</dbReference>
<dbReference type="AlphaFoldDB" id="A0A1Q8QHD5"/>
<comment type="caution">
    <text evidence="1">The sequence shown here is derived from an EMBL/GenBank/DDBJ whole genome shotgun (WGS) entry which is preliminary data.</text>
</comment>
<accession>A0A1Q8QHD5</accession>
<dbReference type="PANTHER" id="PTHR35271:SF1">
    <property type="entry name" value="ABC TRANSPORTER, SUBSTRATE-BINDING LIPOPROTEIN"/>
    <property type="match status" value="1"/>
</dbReference>
<sequence>MKKTVWVVGSILLVSLLLLTLLSSTPVKKPPLTKIGILLANDLRQAKIEGLESGLKTLGYENEEDITYQVLNAQNDLAKLPVLAANLIEARPNVLVAAGAVEAQSLKTLTAKMSSPLPVVFLGALSPTELGLVGSTAHPGGNITGLNNYHLELTPKRLELLHRLLPSVHKVAVLGDTRVPFFVETQKSIHDVAEKFALTINTYTVSTPEEGAQVIGQMSQDRIEAALLLPGFFFRDQHEADC</sequence>
<dbReference type="PANTHER" id="PTHR35271">
    <property type="entry name" value="ABC TRANSPORTER, SUBSTRATE-BINDING LIPOPROTEIN-RELATED"/>
    <property type="match status" value="1"/>
</dbReference>
<evidence type="ECO:0000313" key="1">
    <source>
        <dbReference type="EMBL" id="OLN26757.1"/>
    </source>
</evidence>
<dbReference type="Gene3D" id="3.40.50.2300">
    <property type="match status" value="2"/>
</dbReference>
<dbReference type="RefSeq" id="WP_282433573.1">
    <property type="nucleotide sequence ID" value="NZ_MLBF01000070.1"/>
</dbReference>